<sequence>MRSVVLDTETTGMPVTDGHRIIEIGGVEIIGRRLTGRHFHVYLNPDRTVDEGALAVHGISDEFLADKPRFREIADEFFAFIQGAELIIHNAPFDIGFINNEFKLLGDRPDWCEITNHCTVLDTLQMARGRHPGQRNSLDALCKRYGIDNSNRELHGALLDSEILADVYLAMTGGQTSLSLAGQGQENDSGGSTASPIRRLPADRSRTRVIKANEAELAAHASRMAAIEKSAGALPVWLQLEAAAKTSSTQEIK</sequence>
<evidence type="ECO:0000256" key="1">
    <source>
        <dbReference type="ARBA" id="ARBA00001936"/>
    </source>
</evidence>
<evidence type="ECO:0000256" key="4">
    <source>
        <dbReference type="ARBA" id="ARBA00022679"/>
    </source>
</evidence>
<dbReference type="GO" id="GO:0003677">
    <property type="term" value="F:DNA binding"/>
    <property type="evidence" value="ECO:0007669"/>
    <property type="project" value="InterPro"/>
</dbReference>
<feature type="domain" description="Exonuclease" evidence="20">
    <location>
        <begin position="2"/>
        <end position="177"/>
    </location>
</feature>
<dbReference type="InterPro" id="IPR006309">
    <property type="entry name" value="DnaQ_proteo"/>
</dbReference>
<evidence type="ECO:0000256" key="14">
    <source>
        <dbReference type="ARBA" id="ARBA00049244"/>
    </source>
</evidence>
<dbReference type="NCBIfam" id="TIGR00573">
    <property type="entry name" value="dnaq"/>
    <property type="match status" value="1"/>
</dbReference>
<evidence type="ECO:0000256" key="10">
    <source>
        <dbReference type="ARBA" id="ARBA00022839"/>
    </source>
</evidence>
<dbReference type="OrthoDB" id="9804290at2"/>
<feature type="active site" description="Proton acceptor" evidence="15">
    <location>
        <position position="155"/>
    </location>
</feature>
<keyword evidence="7 18" id="KW-0540">Nuclease</keyword>
<organism evidence="21 22">
    <name type="scientific">Pseudomonas duriflava</name>
    <dbReference type="NCBI Taxonomy" id="459528"/>
    <lineage>
        <taxon>Bacteria</taxon>
        <taxon>Pseudomonadati</taxon>
        <taxon>Pseudomonadota</taxon>
        <taxon>Gammaproteobacteria</taxon>
        <taxon>Pseudomonadales</taxon>
        <taxon>Pseudomonadaceae</taxon>
        <taxon>Pseudomonas</taxon>
    </lineage>
</organism>
<feature type="binding site" evidence="17">
    <location>
        <position position="7"/>
    </location>
    <ligand>
        <name>a divalent metal cation</name>
        <dbReference type="ChEBI" id="CHEBI:60240"/>
        <label>1</label>
        <note>catalytic</note>
    </ligand>
</feature>
<comment type="cofactor">
    <cofactor evidence="17">
        <name>Mg(2+)</name>
        <dbReference type="ChEBI" id="CHEBI:18420"/>
    </cofactor>
    <cofactor evidence="17">
        <name>Mn(2+)</name>
        <dbReference type="ChEBI" id="CHEBI:29035"/>
    </cofactor>
    <text evidence="17">Binds 2 divalent metal cations. Magnesium or manganese.</text>
</comment>
<dbReference type="Pfam" id="PF00929">
    <property type="entry name" value="RNase_T"/>
    <property type="match status" value="1"/>
</dbReference>
<keyword evidence="22" id="KW-1185">Reference proteome</keyword>
<evidence type="ECO:0000256" key="12">
    <source>
        <dbReference type="ARBA" id="ARBA00022932"/>
    </source>
</evidence>
<evidence type="ECO:0000256" key="9">
    <source>
        <dbReference type="ARBA" id="ARBA00022801"/>
    </source>
</evidence>
<evidence type="ECO:0000256" key="16">
    <source>
        <dbReference type="PIRSR" id="PIRSR606309-2"/>
    </source>
</evidence>
<dbReference type="GO" id="GO:0003887">
    <property type="term" value="F:DNA-directed DNA polymerase activity"/>
    <property type="evidence" value="ECO:0007669"/>
    <property type="project" value="UniProtKB-KW"/>
</dbReference>
<keyword evidence="6 18" id="KW-0235">DNA replication</keyword>
<evidence type="ECO:0000313" key="21">
    <source>
        <dbReference type="EMBL" id="TWI53168.1"/>
    </source>
</evidence>
<feature type="binding site" evidence="16">
    <location>
        <position position="7"/>
    </location>
    <ligand>
        <name>substrate</name>
    </ligand>
</feature>
<comment type="function">
    <text evidence="18">DNA polymerase III is a complex, multichain enzyme responsible for most of the replicative synthesis in bacteria. The epsilon subunit contain the editing function and is a proofreading 3'-5' exonuclease.</text>
</comment>
<dbReference type="EC" id="2.7.7.7" evidence="2 18"/>
<evidence type="ECO:0000256" key="11">
    <source>
        <dbReference type="ARBA" id="ARBA00022842"/>
    </source>
</evidence>
<dbReference type="InterPro" id="IPR036397">
    <property type="entry name" value="RNaseH_sf"/>
</dbReference>
<dbReference type="SUPFAM" id="SSF53098">
    <property type="entry name" value="Ribonuclease H-like"/>
    <property type="match status" value="1"/>
</dbReference>
<keyword evidence="12 18" id="KW-0239">DNA-directed DNA polymerase</keyword>
<evidence type="ECO:0000256" key="13">
    <source>
        <dbReference type="ARBA" id="ARBA00023211"/>
    </source>
</evidence>
<proteinExistence type="predicted"/>
<keyword evidence="11 17" id="KW-0460">Magnesium</keyword>
<feature type="binding site" evidence="17">
    <location>
        <position position="9"/>
    </location>
    <ligand>
        <name>a divalent metal cation</name>
        <dbReference type="ChEBI" id="CHEBI:60240"/>
        <label>1</label>
        <note>catalytic</note>
    </ligand>
</feature>
<evidence type="ECO:0000256" key="19">
    <source>
        <dbReference type="SAM" id="MobiDB-lite"/>
    </source>
</evidence>
<dbReference type="NCBIfam" id="NF004316">
    <property type="entry name" value="PRK05711.1"/>
    <property type="match status" value="1"/>
</dbReference>
<dbReference type="SMART" id="SM00479">
    <property type="entry name" value="EXOIII"/>
    <property type="match status" value="1"/>
</dbReference>
<keyword evidence="10 18" id="KW-0269">Exonuclease</keyword>
<evidence type="ECO:0000256" key="18">
    <source>
        <dbReference type="RuleBase" id="RU364087"/>
    </source>
</evidence>
<dbReference type="Gene3D" id="3.30.420.10">
    <property type="entry name" value="Ribonuclease H-like superfamily/Ribonuclease H"/>
    <property type="match status" value="1"/>
</dbReference>
<protein>
    <recommendedName>
        <fullName evidence="3 18">DNA polymerase III subunit epsilon</fullName>
        <ecNumber evidence="2 18">2.7.7.7</ecNumber>
    </recommendedName>
</protein>
<keyword evidence="4 18" id="KW-0808">Transferase</keyword>
<keyword evidence="5 18" id="KW-0548">Nucleotidyltransferase</keyword>
<comment type="caution">
    <text evidence="21">The sequence shown here is derived from an EMBL/GenBank/DDBJ whole genome shotgun (WGS) entry which is preliminary data.</text>
</comment>
<dbReference type="RefSeq" id="WP_145143291.1">
    <property type="nucleotide sequence ID" value="NZ_VLKY01000009.1"/>
</dbReference>
<evidence type="ECO:0000259" key="20">
    <source>
        <dbReference type="SMART" id="SM00479"/>
    </source>
</evidence>
<dbReference type="PANTHER" id="PTHR30231:SF41">
    <property type="entry name" value="DNA POLYMERASE III SUBUNIT EPSILON"/>
    <property type="match status" value="1"/>
</dbReference>
<dbReference type="InterPro" id="IPR013520">
    <property type="entry name" value="Ribonucl_H"/>
</dbReference>
<feature type="binding site" evidence="16">
    <location>
        <position position="57"/>
    </location>
    <ligand>
        <name>substrate</name>
    </ligand>
</feature>
<gene>
    <name evidence="18" type="primary">dnaQ</name>
    <name evidence="21" type="ORF">IQ22_03015</name>
</gene>
<feature type="binding site" evidence="16">
    <location>
        <position position="9"/>
    </location>
    <ligand>
        <name>substrate</name>
    </ligand>
</feature>
<comment type="cofactor">
    <cofactor evidence="1 18">
        <name>Mn(2+)</name>
        <dbReference type="ChEBI" id="CHEBI:29035"/>
    </cofactor>
</comment>
<evidence type="ECO:0000256" key="3">
    <source>
        <dbReference type="ARBA" id="ARBA00020352"/>
    </source>
</evidence>
<dbReference type="InterPro" id="IPR012337">
    <property type="entry name" value="RNaseH-like_sf"/>
</dbReference>
<feature type="binding site" evidence="16">
    <location>
        <position position="160"/>
    </location>
    <ligand>
        <name>substrate</name>
    </ligand>
</feature>
<evidence type="ECO:0000313" key="22">
    <source>
        <dbReference type="Proteomes" id="UP000316905"/>
    </source>
</evidence>
<comment type="catalytic activity">
    <reaction evidence="14 18">
        <text>DNA(n) + a 2'-deoxyribonucleoside 5'-triphosphate = DNA(n+1) + diphosphate</text>
        <dbReference type="Rhea" id="RHEA:22508"/>
        <dbReference type="Rhea" id="RHEA-COMP:17339"/>
        <dbReference type="Rhea" id="RHEA-COMP:17340"/>
        <dbReference type="ChEBI" id="CHEBI:33019"/>
        <dbReference type="ChEBI" id="CHEBI:61560"/>
        <dbReference type="ChEBI" id="CHEBI:173112"/>
        <dbReference type="EC" id="2.7.7.7"/>
    </reaction>
</comment>
<keyword evidence="8 17" id="KW-0479">Metal-binding</keyword>
<evidence type="ECO:0000256" key="17">
    <source>
        <dbReference type="PIRSR" id="PIRSR606309-3"/>
    </source>
</evidence>
<dbReference type="PANTHER" id="PTHR30231">
    <property type="entry name" value="DNA POLYMERASE III SUBUNIT EPSILON"/>
    <property type="match status" value="1"/>
</dbReference>
<dbReference type="InterPro" id="IPR006054">
    <property type="entry name" value="DnaQ"/>
</dbReference>
<feature type="compositionally biased region" description="Polar residues" evidence="19">
    <location>
        <begin position="179"/>
        <end position="195"/>
    </location>
</feature>
<evidence type="ECO:0000256" key="8">
    <source>
        <dbReference type="ARBA" id="ARBA00022723"/>
    </source>
</evidence>
<dbReference type="AlphaFoldDB" id="A0A562Q8X7"/>
<dbReference type="GO" id="GO:0005829">
    <property type="term" value="C:cytosol"/>
    <property type="evidence" value="ECO:0007669"/>
    <property type="project" value="TreeGrafter"/>
</dbReference>
<keyword evidence="13 17" id="KW-0464">Manganese</keyword>
<dbReference type="CDD" id="cd06131">
    <property type="entry name" value="DNA_pol_III_epsilon_Ecoli_like"/>
    <property type="match status" value="1"/>
</dbReference>
<feature type="binding site" evidence="17">
    <location>
        <position position="160"/>
    </location>
    <ligand>
        <name>a divalent metal cation</name>
        <dbReference type="ChEBI" id="CHEBI:60240"/>
        <label>1</label>
        <note>catalytic</note>
    </ligand>
</feature>
<feature type="region of interest" description="Disordered" evidence="19">
    <location>
        <begin position="179"/>
        <end position="206"/>
    </location>
</feature>
<evidence type="ECO:0000256" key="15">
    <source>
        <dbReference type="PIRSR" id="PIRSR606309-1"/>
    </source>
</evidence>
<dbReference type="FunFam" id="3.30.420.10:FF:000012">
    <property type="entry name" value="DNA polymerase III subunit epsilon"/>
    <property type="match status" value="1"/>
</dbReference>
<evidence type="ECO:0000256" key="2">
    <source>
        <dbReference type="ARBA" id="ARBA00012417"/>
    </source>
</evidence>
<dbReference type="GO" id="GO:0045004">
    <property type="term" value="P:DNA replication proofreading"/>
    <property type="evidence" value="ECO:0007669"/>
    <property type="project" value="TreeGrafter"/>
</dbReference>
<evidence type="ECO:0000256" key="7">
    <source>
        <dbReference type="ARBA" id="ARBA00022722"/>
    </source>
</evidence>
<accession>A0A562Q8X7</accession>
<keyword evidence="9 18" id="KW-0378">Hydrolase</keyword>
<reference evidence="21 22" key="1">
    <citation type="journal article" date="2015" name="Stand. Genomic Sci.">
        <title>Genomic Encyclopedia of Bacterial and Archaeal Type Strains, Phase III: the genomes of soil and plant-associated and newly described type strains.</title>
        <authorList>
            <person name="Whitman W.B."/>
            <person name="Woyke T."/>
            <person name="Klenk H.P."/>
            <person name="Zhou Y."/>
            <person name="Lilburn T.G."/>
            <person name="Beck B.J."/>
            <person name="De Vos P."/>
            <person name="Vandamme P."/>
            <person name="Eisen J.A."/>
            <person name="Garrity G."/>
            <person name="Hugenholtz P."/>
            <person name="Kyrpides N.C."/>
        </authorList>
    </citation>
    <scope>NUCLEOTIDE SEQUENCE [LARGE SCALE GENOMIC DNA]</scope>
    <source>
        <strain evidence="21 22">CGMCC 1.6858</strain>
    </source>
</reference>
<dbReference type="EMBL" id="VLKY01000009">
    <property type="protein sequence ID" value="TWI53168.1"/>
    <property type="molecule type" value="Genomic_DNA"/>
</dbReference>
<dbReference type="NCBIfam" id="TIGR01406">
    <property type="entry name" value="dnaQ_proteo"/>
    <property type="match status" value="1"/>
</dbReference>
<comment type="subunit">
    <text evidence="18">DNA polymerase III contains a core (composed of alpha, epsilon and theta chains) that associates with a tau subunit. This core dimerizes to form the POLIII' complex. PolIII' associates with the gamma complex (composed of gamma, delta, delta', psi and chi chains) and with the beta chain to form the complete DNA polymerase III complex.</text>
</comment>
<evidence type="ECO:0000256" key="5">
    <source>
        <dbReference type="ARBA" id="ARBA00022695"/>
    </source>
</evidence>
<dbReference type="GO" id="GO:0046872">
    <property type="term" value="F:metal ion binding"/>
    <property type="evidence" value="ECO:0007669"/>
    <property type="project" value="UniProtKB-KW"/>
</dbReference>
<evidence type="ECO:0000256" key="6">
    <source>
        <dbReference type="ARBA" id="ARBA00022705"/>
    </source>
</evidence>
<dbReference type="GO" id="GO:0008408">
    <property type="term" value="F:3'-5' exonuclease activity"/>
    <property type="evidence" value="ECO:0007669"/>
    <property type="project" value="TreeGrafter"/>
</dbReference>
<name>A0A562Q8X7_9PSED</name>
<dbReference type="Proteomes" id="UP000316905">
    <property type="component" value="Unassembled WGS sequence"/>
</dbReference>